<name>A0A0G0W466_9BACT</name>
<proteinExistence type="predicted"/>
<dbReference type="STRING" id="1618563.UU12_C0030G0002"/>
<dbReference type="SUPFAM" id="SSF53448">
    <property type="entry name" value="Nucleotide-diphospho-sugar transferases"/>
    <property type="match status" value="1"/>
</dbReference>
<reference evidence="2 3" key="1">
    <citation type="journal article" date="2015" name="Nature">
        <title>rRNA introns, odd ribosomes, and small enigmatic genomes across a large radiation of phyla.</title>
        <authorList>
            <person name="Brown C.T."/>
            <person name="Hug L.A."/>
            <person name="Thomas B.C."/>
            <person name="Sharon I."/>
            <person name="Castelle C.J."/>
            <person name="Singh A."/>
            <person name="Wilkins M.J."/>
            <person name="Williams K.H."/>
            <person name="Banfield J.F."/>
        </authorList>
    </citation>
    <scope>NUCLEOTIDE SEQUENCE [LARGE SCALE GENOMIC DNA]</scope>
</reference>
<accession>A0A0G0W466</accession>
<dbReference type="PANTHER" id="PTHR22916:SF64">
    <property type="entry name" value="TRANSFERASE, PUTATIVE-RELATED"/>
    <property type="match status" value="1"/>
</dbReference>
<keyword evidence="2" id="KW-0808">Transferase</keyword>
<dbReference type="Proteomes" id="UP000034562">
    <property type="component" value="Unassembled WGS sequence"/>
</dbReference>
<comment type="caution">
    <text evidence="2">The sequence shown here is derived from an EMBL/GenBank/DDBJ whole genome shotgun (WGS) entry which is preliminary data.</text>
</comment>
<dbReference type="InterPro" id="IPR029044">
    <property type="entry name" value="Nucleotide-diphossugar_trans"/>
</dbReference>
<evidence type="ECO:0000313" key="3">
    <source>
        <dbReference type="Proteomes" id="UP000034562"/>
    </source>
</evidence>
<dbReference type="EMBL" id="LBZK01000030">
    <property type="protein sequence ID" value="KKR70062.1"/>
    <property type="molecule type" value="Genomic_DNA"/>
</dbReference>
<dbReference type="Pfam" id="PF00535">
    <property type="entry name" value="Glycos_transf_2"/>
    <property type="match status" value="1"/>
</dbReference>
<dbReference type="AlphaFoldDB" id="A0A0G0W466"/>
<dbReference type="Gene3D" id="3.90.550.10">
    <property type="entry name" value="Spore Coat Polysaccharide Biosynthesis Protein SpsA, Chain A"/>
    <property type="match status" value="1"/>
</dbReference>
<evidence type="ECO:0000313" key="2">
    <source>
        <dbReference type="EMBL" id="KKR70062.1"/>
    </source>
</evidence>
<protein>
    <submittedName>
        <fullName evidence="2">Glycosyltransferase, group 2 family protein</fullName>
    </submittedName>
</protein>
<sequence>MKKKNPLVSFVIRTKNEGKFIGKVLELLQKQTFKDFEIIIVDSGSTDKTLEIVNKYSVKVLKIDPKDFNYSYALNFGIKQALGRYICIISGHSIPITDSWLEDGVRIMKEDNVAGLSGYWTDFILGYFSRPLGRLAFLLPYFKKRKDFDPWLTNTNSLINKKYWQEYNFDEKLEGSEDYDWACEMISRGYNIAKIKSFSVFHSHFMVGRPGYFASLPIWKKQVAEINKRKGREFKIGT</sequence>
<organism evidence="2 3">
    <name type="scientific">Candidatus Woesebacteria bacterium GW2011_GWA2_40_7b</name>
    <dbReference type="NCBI Taxonomy" id="1618563"/>
    <lineage>
        <taxon>Bacteria</taxon>
        <taxon>Candidatus Woeseibacteriota</taxon>
    </lineage>
</organism>
<dbReference type="GO" id="GO:0016740">
    <property type="term" value="F:transferase activity"/>
    <property type="evidence" value="ECO:0007669"/>
    <property type="project" value="UniProtKB-KW"/>
</dbReference>
<dbReference type="PANTHER" id="PTHR22916">
    <property type="entry name" value="GLYCOSYLTRANSFERASE"/>
    <property type="match status" value="1"/>
</dbReference>
<gene>
    <name evidence="2" type="ORF">UU12_C0030G0002</name>
</gene>
<evidence type="ECO:0000259" key="1">
    <source>
        <dbReference type="Pfam" id="PF00535"/>
    </source>
</evidence>
<dbReference type="InterPro" id="IPR001173">
    <property type="entry name" value="Glyco_trans_2-like"/>
</dbReference>
<feature type="domain" description="Glycosyltransferase 2-like" evidence="1">
    <location>
        <begin position="9"/>
        <end position="153"/>
    </location>
</feature>